<feature type="compositionally biased region" description="Basic and acidic residues" evidence="2">
    <location>
        <begin position="288"/>
        <end position="297"/>
    </location>
</feature>
<gene>
    <name evidence="3" type="ORF">GIB67_028910</name>
</gene>
<evidence type="ECO:0000256" key="1">
    <source>
        <dbReference type="SAM" id="Coils"/>
    </source>
</evidence>
<comment type="caution">
    <text evidence="3">The sequence shown here is derived from an EMBL/GenBank/DDBJ whole genome shotgun (WGS) entry which is preliminary data.</text>
</comment>
<name>A0A7J7LSY4_9MAGN</name>
<feature type="coiled-coil region" evidence="1">
    <location>
        <begin position="475"/>
        <end position="509"/>
    </location>
</feature>
<accession>A0A7J7LSY4</accession>
<reference evidence="3 4" key="1">
    <citation type="journal article" date="2020" name="IScience">
        <title>Genome Sequencing of the Endangered Kingdonia uniflora (Circaeasteraceae, Ranunculales) Reveals Potential Mechanisms of Evolutionary Specialization.</title>
        <authorList>
            <person name="Sun Y."/>
            <person name="Deng T."/>
            <person name="Zhang A."/>
            <person name="Moore M.J."/>
            <person name="Landis J.B."/>
            <person name="Lin N."/>
            <person name="Zhang H."/>
            <person name="Zhang X."/>
            <person name="Huang J."/>
            <person name="Zhang X."/>
            <person name="Sun H."/>
            <person name="Wang H."/>
        </authorList>
    </citation>
    <scope>NUCLEOTIDE SEQUENCE [LARGE SCALE GENOMIC DNA]</scope>
    <source>
        <strain evidence="3">TB1705</strain>
        <tissue evidence="3">Leaf</tissue>
    </source>
</reference>
<organism evidence="3 4">
    <name type="scientific">Kingdonia uniflora</name>
    <dbReference type="NCBI Taxonomy" id="39325"/>
    <lineage>
        <taxon>Eukaryota</taxon>
        <taxon>Viridiplantae</taxon>
        <taxon>Streptophyta</taxon>
        <taxon>Embryophyta</taxon>
        <taxon>Tracheophyta</taxon>
        <taxon>Spermatophyta</taxon>
        <taxon>Magnoliopsida</taxon>
        <taxon>Ranunculales</taxon>
        <taxon>Circaeasteraceae</taxon>
        <taxon>Kingdonia</taxon>
    </lineage>
</organism>
<proteinExistence type="predicted"/>
<keyword evidence="1" id="KW-0175">Coiled coil</keyword>
<evidence type="ECO:0000256" key="2">
    <source>
        <dbReference type="SAM" id="MobiDB-lite"/>
    </source>
</evidence>
<dbReference type="EMBL" id="JACGCM010002037">
    <property type="protein sequence ID" value="KAF6145689.1"/>
    <property type="molecule type" value="Genomic_DNA"/>
</dbReference>
<evidence type="ECO:0000313" key="4">
    <source>
        <dbReference type="Proteomes" id="UP000541444"/>
    </source>
</evidence>
<keyword evidence="4" id="KW-1185">Reference proteome</keyword>
<sequence>MDPIVVLDNDNDINIDLDGHDMEMEGIDGPLSEVGTGDESVGTLARKPEELGEELSLLDVDNLKIFEKLSGEETVEAEEDFYWIIRLGPLHLYQLCGGGGYRRGGGGSGGGKLVGNGDKVRRITPEDILQFYGVKNFKASGGSYCCTSITRRCFFDLNSTGRIWNDNIKWVKGNCLQRDDEELLDFRFRSGKQSVKYRVERKESLLDEVAEEKTKLELVLGELGLSRKKRVESRSKKFSKAQSTRLMMGVNEGTRQTSGDEVRAKTPGGEIAQGKRRRVKPLGGSGDKVAEGRSVSEDDLKEVEERARLTILQGKEDTNHMVARLVKGIWLGIEEQESELKKAKNELEKNLARAKTDALKEVKQLKAAHAGYSQEEVDAIKADTYTEEEEEEAETLGVVDGISPQIGLDNQGDDVELPEGGSEKVVKEMSLKINEFESRLARELETSKALLSAQAELHVELDASRIREDYALMYNREFTEQFDRMKEENENWEDQYVKAYIRLEKLNKVVSDLTRQVVEKESGIKKGLEDLCEVTERTENHQRQVDALTVKAERDQAIARTKKAEARERSGGSRTGSKARLLQGDVVSLSSRIRELESDVSLI</sequence>
<evidence type="ECO:0000313" key="3">
    <source>
        <dbReference type="EMBL" id="KAF6145689.1"/>
    </source>
</evidence>
<dbReference type="AlphaFoldDB" id="A0A7J7LSY4"/>
<protein>
    <submittedName>
        <fullName evidence="3">Uncharacterized protein</fullName>
    </submittedName>
</protein>
<feature type="coiled-coil region" evidence="1">
    <location>
        <begin position="333"/>
        <end position="364"/>
    </location>
</feature>
<feature type="region of interest" description="Disordered" evidence="2">
    <location>
        <begin position="274"/>
        <end position="297"/>
    </location>
</feature>
<dbReference type="Proteomes" id="UP000541444">
    <property type="component" value="Unassembled WGS sequence"/>
</dbReference>